<dbReference type="EMBL" id="UYRT01077979">
    <property type="protein sequence ID" value="VDN17452.1"/>
    <property type="molecule type" value="Genomic_DNA"/>
</dbReference>
<reference evidence="3 4" key="2">
    <citation type="submission" date="2018-11" db="EMBL/GenBank/DDBJ databases">
        <authorList>
            <consortium name="Pathogen Informatics"/>
        </authorList>
    </citation>
    <scope>NUCLEOTIDE SEQUENCE [LARGE SCALE GENOMIC DNA]</scope>
</reference>
<evidence type="ECO:0000259" key="2">
    <source>
        <dbReference type="Pfam" id="PF18876"/>
    </source>
</evidence>
<feature type="domain" description="AF4/FMR2 C-terminal homology" evidence="2">
    <location>
        <begin position="2"/>
        <end position="169"/>
    </location>
</feature>
<evidence type="ECO:0000256" key="1">
    <source>
        <dbReference type="SAM" id="MobiDB-lite"/>
    </source>
</evidence>
<reference evidence="5" key="1">
    <citation type="submission" date="2016-06" db="UniProtKB">
        <authorList>
            <consortium name="WormBaseParasite"/>
        </authorList>
    </citation>
    <scope>IDENTIFICATION</scope>
</reference>
<dbReference type="OrthoDB" id="5845605at2759"/>
<evidence type="ECO:0000313" key="5">
    <source>
        <dbReference type="WBParaSite" id="GPUH_0001045801-mRNA-1"/>
    </source>
</evidence>
<dbReference type="AlphaFoldDB" id="A0A183DP04"/>
<dbReference type="WBParaSite" id="GPUH_0001045801-mRNA-1">
    <property type="protein sequence ID" value="GPUH_0001045801-mRNA-1"/>
    <property type="gene ID" value="GPUH_0001045801"/>
</dbReference>
<dbReference type="InterPro" id="IPR043640">
    <property type="entry name" value="AF4/FMR2_CHD"/>
</dbReference>
<sequence length="181" mass="20168">MLSWRVQAVLNYCLYTLKDSTCITIFGKLMRHESQFVSLDEKLNRNEAGAQNASKTIAGTPSPASSSNSGRGERQASPLISVLLFLPLNHMNVPVPADLYQAQRTQLSILHHLMWSDRLWQQTSGAMTSIDREMEKHLEELCGPLTVNASLIDLAEYLATAVTWLQAEYQAEKGQFPSTSV</sequence>
<dbReference type="Proteomes" id="UP000271098">
    <property type="component" value="Unassembled WGS sequence"/>
</dbReference>
<feature type="region of interest" description="Disordered" evidence="1">
    <location>
        <begin position="48"/>
        <end position="73"/>
    </location>
</feature>
<evidence type="ECO:0000313" key="4">
    <source>
        <dbReference type="Proteomes" id="UP000271098"/>
    </source>
</evidence>
<accession>A0A183DP04</accession>
<name>A0A183DP04_9BILA</name>
<feature type="compositionally biased region" description="Polar residues" evidence="1">
    <location>
        <begin position="49"/>
        <end position="70"/>
    </location>
</feature>
<organism evidence="5">
    <name type="scientific">Gongylonema pulchrum</name>
    <dbReference type="NCBI Taxonomy" id="637853"/>
    <lineage>
        <taxon>Eukaryota</taxon>
        <taxon>Metazoa</taxon>
        <taxon>Ecdysozoa</taxon>
        <taxon>Nematoda</taxon>
        <taxon>Chromadorea</taxon>
        <taxon>Rhabditida</taxon>
        <taxon>Spirurina</taxon>
        <taxon>Spiruromorpha</taxon>
        <taxon>Spiruroidea</taxon>
        <taxon>Gongylonematidae</taxon>
        <taxon>Gongylonema</taxon>
    </lineage>
</organism>
<evidence type="ECO:0000313" key="3">
    <source>
        <dbReference type="EMBL" id="VDN17452.1"/>
    </source>
</evidence>
<gene>
    <name evidence="3" type="ORF">GPUH_LOCUS10445</name>
</gene>
<proteinExistence type="predicted"/>
<dbReference type="Pfam" id="PF18876">
    <property type="entry name" value="AFF4_CHD"/>
    <property type="match status" value="1"/>
</dbReference>
<dbReference type="GO" id="GO:0005634">
    <property type="term" value="C:nucleus"/>
    <property type="evidence" value="ECO:0007669"/>
    <property type="project" value="InterPro"/>
</dbReference>
<protein>
    <submittedName>
        <fullName evidence="5">AF-4_C domain-containing protein</fullName>
    </submittedName>
</protein>
<keyword evidence="4" id="KW-1185">Reference proteome</keyword>